<dbReference type="EMBL" id="MHWB01000013">
    <property type="protein sequence ID" value="OHB01434.1"/>
    <property type="molecule type" value="Genomic_DNA"/>
</dbReference>
<evidence type="ECO:0000256" key="2">
    <source>
        <dbReference type="SAM" id="MobiDB-lite"/>
    </source>
</evidence>
<evidence type="ECO:0000313" key="3">
    <source>
        <dbReference type="EMBL" id="OHB01434.1"/>
    </source>
</evidence>
<feature type="coiled-coil region" evidence="1">
    <location>
        <begin position="200"/>
        <end position="251"/>
    </location>
</feature>
<evidence type="ECO:0000256" key="1">
    <source>
        <dbReference type="SAM" id="Coils"/>
    </source>
</evidence>
<comment type="caution">
    <text evidence="3">The sequence shown here is derived from an EMBL/GenBank/DDBJ whole genome shotgun (WGS) entry which is preliminary data.</text>
</comment>
<gene>
    <name evidence="3" type="ORF">A3A96_01945</name>
</gene>
<evidence type="ECO:0000313" key="4">
    <source>
        <dbReference type="Proteomes" id="UP000177707"/>
    </source>
</evidence>
<protein>
    <submittedName>
        <fullName evidence="3">Uncharacterized protein</fullName>
    </submittedName>
</protein>
<sequence>MRPGILDQLPTSLSKDDIVFLVGKDDERGIGQLKSLVKELNREGDWIRAEWRAHVTSVPSKATIVLTMAGLVPGTLANVRQSAENSRVLCIQQALAVGEAKAVLNLLAQVREKNNGNNGKSSSTPAEVVFEATPPPPVERFEVSESPASSSDDTPTPAPQNPENVAAALDALNNFNSVVEGAQLAVLVIADEVRATTIECDRLREELRVKGEKLAETEELLRKAHLIARENKALTEENVRLNGEVERLTSTINNLGTLIRGAQTK</sequence>
<feature type="region of interest" description="Disordered" evidence="2">
    <location>
        <begin position="113"/>
        <end position="163"/>
    </location>
</feature>
<proteinExistence type="predicted"/>
<keyword evidence="1" id="KW-0175">Coiled coil</keyword>
<dbReference type="AlphaFoldDB" id="A0A1G2TW34"/>
<feature type="compositionally biased region" description="Low complexity" evidence="2">
    <location>
        <begin position="146"/>
        <end position="155"/>
    </location>
</feature>
<dbReference type="STRING" id="1802758.A3A96_01945"/>
<dbReference type="Proteomes" id="UP000177707">
    <property type="component" value="Unassembled WGS sequence"/>
</dbReference>
<name>A0A1G2TW34_9BACT</name>
<reference evidence="3 4" key="1">
    <citation type="journal article" date="2016" name="Nat. Commun.">
        <title>Thousands of microbial genomes shed light on interconnected biogeochemical processes in an aquifer system.</title>
        <authorList>
            <person name="Anantharaman K."/>
            <person name="Brown C.T."/>
            <person name="Hug L.A."/>
            <person name="Sharon I."/>
            <person name="Castelle C.J."/>
            <person name="Probst A.J."/>
            <person name="Thomas B.C."/>
            <person name="Singh A."/>
            <person name="Wilkins M.J."/>
            <person name="Karaoz U."/>
            <person name="Brodie E.L."/>
            <person name="Williams K.H."/>
            <person name="Hubbard S.S."/>
            <person name="Banfield J.F."/>
        </authorList>
    </citation>
    <scope>NUCLEOTIDE SEQUENCE [LARGE SCALE GENOMIC DNA]</scope>
</reference>
<organism evidence="3 4">
    <name type="scientific">Candidatus Zambryskibacteria bacterium RIFCSPLOWO2_01_FULL_39_39</name>
    <dbReference type="NCBI Taxonomy" id="1802758"/>
    <lineage>
        <taxon>Bacteria</taxon>
        <taxon>Candidatus Zambryskiibacteriota</taxon>
    </lineage>
</organism>
<accession>A0A1G2TW34</accession>